<name>A0ABT7TAG8_9MICO</name>
<organism evidence="2 3">
    <name type="scientific">Curtobacterium citri</name>
    <dbReference type="NCBI Taxonomy" id="3055139"/>
    <lineage>
        <taxon>Bacteria</taxon>
        <taxon>Bacillati</taxon>
        <taxon>Actinomycetota</taxon>
        <taxon>Actinomycetes</taxon>
        <taxon>Micrococcales</taxon>
        <taxon>Microbacteriaceae</taxon>
        <taxon>Curtobacterium</taxon>
    </lineage>
</organism>
<accession>A0ABT7TAG8</accession>
<dbReference type="RefSeq" id="WP_289459911.1">
    <property type="nucleotide sequence ID" value="NZ_JAUCML010000013.1"/>
</dbReference>
<dbReference type="Proteomes" id="UP001237823">
    <property type="component" value="Unassembled WGS sequence"/>
</dbReference>
<evidence type="ECO:0000256" key="1">
    <source>
        <dbReference type="SAM" id="MobiDB-lite"/>
    </source>
</evidence>
<feature type="region of interest" description="Disordered" evidence="1">
    <location>
        <begin position="36"/>
        <end position="103"/>
    </location>
</feature>
<evidence type="ECO:0000313" key="2">
    <source>
        <dbReference type="EMBL" id="MDM7886566.1"/>
    </source>
</evidence>
<keyword evidence="3" id="KW-1185">Reference proteome</keyword>
<protein>
    <submittedName>
        <fullName evidence="2">Uncharacterized protein</fullName>
    </submittedName>
</protein>
<dbReference type="EMBL" id="JAUCML010000013">
    <property type="protein sequence ID" value="MDM7886566.1"/>
    <property type="molecule type" value="Genomic_DNA"/>
</dbReference>
<comment type="caution">
    <text evidence="2">The sequence shown here is derived from an EMBL/GenBank/DDBJ whole genome shotgun (WGS) entry which is preliminary data.</text>
</comment>
<reference evidence="2 3" key="1">
    <citation type="submission" date="2023-06" db="EMBL/GenBank/DDBJ databases">
        <authorList>
            <person name="Feng G."/>
            <person name="Li J."/>
            <person name="Zhu H."/>
        </authorList>
    </citation>
    <scope>NUCLEOTIDE SEQUENCE [LARGE SCALE GENOMIC DNA]</scope>
    <source>
        <strain evidence="2 3">RHCKG23</strain>
    </source>
</reference>
<sequence length="103" mass="11086">MSDANQTPDSAADAARRLLEAQLNERVEAVRELVSAANDADDAERMAQEARERHSAAWDAALRAGWSEKDLKQTGAKQPGTAAPKRRARRTSTSSAPVADQGE</sequence>
<proteinExistence type="predicted"/>
<feature type="compositionally biased region" description="Basic and acidic residues" evidence="1">
    <location>
        <begin position="43"/>
        <end position="56"/>
    </location>
</feature>
<evidence type="ECO:0000313" key="3">
    <source>
        <dbReference type="Proteomes" id="UP001237823"/>
    </source>
</evidence>
<gene>
    <name evidence="2" type="ORF">QUG92_15755</name>
</gene>